<accession>A0AB34FZ02</accession>
<sequence>MAGAAHQDNAIRDAEEKLLNQVIAFPVRLQILSLEESVRSILHGVDSSLRNAHLFEARSDECRLHGVSSVAIGRADAIKHQGAPFEEAWIRKAVEA</sequence>
<evidence type="ECO:0000313" key="1">
    <source>
        <dbReference type="EMBL" id="KAJ6444329.1"/>
    </source>
</evidence>
<dbReference type="AlphaFoldDB" id="A0AB34FZ02"/>
<name>A0AB34FZ02_9HYPO</name>
<reference evidence="1" key="1">
    <citation type="submission" date="2023-01" db="EMBL/GenBank/DDBJ databases">
        <title>The growth and conidiation of Purpureocillium lavendulum are regulated by nitrogen source and histone H3K14 acetylation.</title>
        <authorList>
            <person name="Tang P."/>
            <person name="Han J."/>
            <person name="Zhang C."/>
            <person name="Tang P."/>
            <person name="Qi F."/>
            <person name="Zhang K."/>
            <person name="Liang L."/>
        </authorList>
    </citation>
    <scope>NUCLEOTIDE SEQUENCE</scope>
    <source>
        <strain evidence="1">YMF1.00683</strain>
    </source>
</reference>
<comment type="caution">
    <text evidence="1">The sequence shown here is derived from an EMBL/GenBank/DDBJ whole genome shotgun (WGS) entry which is preliminary data.</text>
</comment>
<dbReference type="EMBL" id="JAQHRD010000002">
    <property type="protein sequence ID" value="KAJ6444329.1"/>
    <property type="molecule type" value="Genomic_DNA"/>
</dbReference>
<evidence type="ECO:0000313" key="2">
    <source>
        <dbReference type="Proteomes" id="UP001163105"/>
    </source>
</evidence>
<proteinExistence type="predicted"/>
<keyword evidence="2" id="KW-1185">Reference proteome</keyword>
<gene>
    <name evidence="1" type="ORF">O9K51_02723</name>
</gene>
<dbReference type="Proteomes" id="UP001163105">
    <property type="component" value="Unassembled WGS sequence"/>
</dbReference>
<protein>
    <submittedName>
        <fullName evidence="1">Uncharacterized protein</fullName>
    </submittedName>
</protein>
<organism evidence="1 2">
    <name type="scientific">Purpureocillium lavendulum</name>
    <dbReference type="NCBI Taxonomy" id="1247861"/>
    <lineage>
        <taxon>Eukaryota</taxon>
        <taxon>Fungi</taxon>
        <taxon>Dikarya</taxon>
        <taxon>Ascomycota</taxon>
        <taxon>Pezizomycotina</taxon>
        <taxon>Sordariomycetes</taxon>
        <taxon>Hypocreomycetidae</taxon>
        <taxon>Hypocreales</taxon>
        <taxon>Ophiocordycipitaceae</taxon>
        <taxon>Purpureocillium</taxon>
    </lineage>
</organism>